<evidence type="ECO:0000313" key="13">
    <source>
        <dbReference type="Proteomes" id="UP001258017"/>
    </source>
</evidence>
<evidence type="ECO:0000313" key="12">
    <source>
        <dbReference type="EMBL" id="KAK2581294.1"/>
    </source>
</evidence>
<evidence type="ECO:0000256" key="10">
    <source>
        <dbReference type="HAMAP-Rule" id="MF_03147"/>
    </source>
</evidence>
<feature type="domain" description="Asn/Gln amidotransferase" evidence="11">
    <location>
        <begin position="377"/>
        <end position="500"/>
    </location>
</feature>
<evidence type="ECO:0000256" key="7">
    <source>
        <dbReference type="ARBA" id="ARBA00024799"/>
    </source>
</evidence>
<comment type="catalytic activity">
    <reaction evidence="9 10">
        <text>L-glutamyl-tRNA(Gln) + L-glutamine + ATP + H2O = L-glutaminyl-tRNA(Gln) + L-glutamate + ADP + phosphate + H(+)</text>
        <dbReference type="Rhea" id="RHEA:17521"/>
        <dbReference type="Rhea" id="RHEA-COMP:9681"/>
        <dbReference type="Rhea" id="RHEA-COMP:9684"/>
        <dbReference type="ChEBI" id="CHEBI:15377"/>
        <dbReference type="ChEBI" id="CHEBI:15378"/>
        <dbReference type="ChEBI" id="CHEBI:29985"/>
        <dbReference type="ChEBI" id="CHEBI:30616"/>
        <dbReference type="ChEBI" id="CHEBI:43474"/>
        <dbReference type="ChEBI" id="CHEBI:58359"/>
        <dbReference type="ChEBI" id="CHEBI:78520"/>
        <dbReference type="ChEBI" id="CHEBI:78521"/>
        <dbReference type="ChEBI" id="CHEBI:456216"/>
    </reaction>
</comment>
<protein>
    <recommendedName>
        <fullName evidence="10">Glutamyl-tRNA(Gln) amidotransferase subunit B, mitochondrial</fullName>
        <shortName evidence="10">Glu-AdT subunit B</shortName>
        <ecNumber evidence="10">6.3.5.-</ecNumber>
    </recommendedName>
</protein>
<evidence type="ECO:0000256" key="4">
    <source>
        <dbReference type="ARBA" id="ARBA00022741"/>
    </source>
</evidence>
<dbReference type="SMART" id="SM00845">
    <property type="entry name" value="GatB_Yqey"/>
    <property type="match status" value="1"/>
</dbReference>
<dbReference type="EC" id="6.3.5.-" evidence="10"/>
<comment type="function">
    <text evidence="10">Allows the formation of correctly charged Gln-tRNA(Gln) through the transamidation of misacylated Glu-tRNA(Gln) in the mitochondria. The reaction takes place in the presence of glutamine and ATP through an activated gamma-phospho-Glu-tRNA(Gln).</text>
</comment>
<comment type="function">
    <text evidence="7">Allows the formation of correctly charged Asn-tRNA(Asn) or Gln-tRNA(Gln) through the transamidation of misacylated Asp-tRNA(Asn) or Glu-tRNA(Gln) in organisms which lack either or both of asparaginyl-tRNA or glutaminyl-tRNA synthetases. The reaction takes place in the presence of glutamine and ATP through an activated phospho-Asp-tRNA(Asn) or phospho-Glu-tRNA(Gln).</text>
</comment>
<dbReference type="SUPFAM" id="SSF55931">
    <property type="entry name" value="Glutamine synthetase/guanido kinase"/>
    <property type="match status" value="1"/>
</dbReference>
<keyword evidence="6 10" id="KW-0648">Protein biosynthesis</keyword>
<evidence type="ECO:0000256" key="2">
    <source>
        <dbReference type="ARBA" id="ARBA00011123"/>
    </source>
</evidence>
<dbReference type="InterPro" id="IPR023168">
    <property type="entry name" value="GatB_Yqey_C_2"/>
</dbReference>
<dbReference type="NCBIfam" id="NF004012">
    <property type="entry name" value="PRK05477.1-2"/>
    <property type="match status" value="1"/>
</dbReference>
<comment type="similarity">
    <text evidence="1 10">Belongs to the GatB/GatE family. GatB subfamily.</text>
</comment>
<dbReference type="InterPro" id="IPR003789">
    <property type="entry name" value="Asn/Gln_tRNA_amidoTrase-B-like"/>
</dbReference>
<keyword evidence="13" id="KW-1185">Reference proteome</keyword>
<comment type="catalytic activity">
    <reaction evidence="8">
        <text>L-aspartyl-tRNA(Asn) + L-glutamine + ATP + H2O = L-asparaginyl-tRNA(Asn) + L-glutamate + ADP + phosphate + 2 H(+)</text>
        <dbReference type="Rhea" id="RHEA:14513"/>
        <dbReference type="Rhea" id="RHEA-COMP:9674"/>
        <dbReference type="Rhea" id="RHEA-COMP:9677"/>
        <dbReference type="ChEBI" id="CHEBI:15377"/>
        <dbReference type="ChEBI" id="CHEBI:15378"/>
        <dbReference type="ChEBI" id="CHEBI:29985"/>
        <dbReference type="ChEBI" id="CHEBI:30616"/>
        <dbReference type="ChEBI" id="CHEBI:43474"/>
        <dbReference type="ChEBI" id="CHEBI:58359"/>
        <dbReference type="ChEBI" id="CHEBI:78515"/>
        <dbReference type="ChEBI" id="CHEBI:78516"/>
        <dbReference type="ChEBI" id="CHEBI:456216"/>
    </reaction>
</comment>
<comment type="caution">
    <text evidence="12">The sequence shown here is derived from an EMBL/GenBank/DDBJ whole genome shotgun (WGS) entry which is preliminary data.</text>
</comment>
<dbReference type="InterPro" id="IPR042114">
    <property type="entry name" value="GatB_C_1"/>
</dbReference>
<comment type="subunit">
    <text evidence="10">Subunit of the heterotrimeric GatCAB amidotransferase (AdT) complex, composed of A, B and C subunits.</text>
</comment>
<comment type="subcellular location">
    <subcellularLocation>
        <location evidence="10">Mitochondrion</location>
    </subcellularLocation>
</comment>
<dbReference type="Gene3D" id="1.10.150.380">
    <property type="entry name" value="GatB domain, N-terminal subdomain"/>
    <property type="match status" value="1"/>
</dbReference>
<keyword evidence="4 10" id="KW-0547">Nucleotide-binding</keyword>
<keyword evidence="10" id="KW-0496">Mitochondrion</keyword>
<evidence type="ECO:0000256" key="5">
    <source>
        <dbReference type="ARBA" id="ARBA00022840"/>
    </source>
</evidence>
<evidence type="ECO:0000256" key="8">
    <source>
        <dbReference type="ARBA" id="ARBA00047380"/>
    </source>
</evidence>
<keyword evidence="3 10" id="KW-0436">Ligase</keyword>
<dbReference type="InterPro" id="IPR014746">
    <property type="entry name" value="Gln_synth/guanido_kin_cat_dom"/>
</dbReference>
<name>A0AAD9RK66_9HYME</name>
<dbReference type="NCBIfam" id="TIGR00133">
    <property type="entry name" value="gatB"/>
    <property type="match status" value="1"/>
</dbReference>
<dbReference type="SUPFAM" id="SSF89095">
    <property type="entry name" value="GatB/YqeY motif"/>
    <property type="match status" value="1"/>
</dbReference>
<dbReference type="Gene3D" id="1.10.10.410">
    <property type="match status" value="1"/>
</dbReference>
<dbReference type="GO" id="GO:0032543">
    <property type="term" value="P:mitochondrial translation"/>
    <property type="evidence" value="ECO:0007669"/>
    <property type="project" value="UniProtKB-UniRule"/>
</dbReference>
<evidence type="ECO:0000256" key="6">
    <source>
        <dbReference type="ARBA" id="ARBA00022917"/>
    </source>
</evidence>
<dbReference type="Proteomes" id="UP001258017">
    <property type="component" value="Unassembled WGS sequence"/>
</dbReference>
<dbReference type="GO" id="GO:0070681">
    <property type="term" value="P:glutaminyl-tRNAGln biosynthesis via transamidation"/>
    <property type="evidence" value="ECO:0007669"/>
    <property type="project" value="UniProtKB-UniRule"/>
</dbReference>
<dbReference type="GO" id="GO:0005739">
    <property type="term" value="C:mitochondrion"/>
    <property type="evidence" value="ECO:0007669"/>
    <property type="project" value="UniProtKB-SubCell"/>
</dbReference>
<reference evidence="12" key="1">
    <citation type="submission" date="2021-08" db="EMBL/GenBank/DDBJ databases">
        <authorList>
            <person name="Misof B."/>
            <person name="Oliver O."/>
            <person name="Podsiadlowski L."/>
            <person name="Donath A."/>
            <person name="Peters R."/>
            <person name="Mayer C."/>
            <person name="Rust J."/>
            <person name="Gunkel S."/>
            <person name="Lesny P."/>
            <person name="Martin S."/>
            <person name="Oeyen J.P."/>
            <person name="Petersen M."/>
            <person name="Panagiotis P."/>
            <person name="Wilbrandt J."/>
            <person name="Tanja T."/>
        </authorList>
    </citation>
    <scope>NUCLEOTIDE SEQUENCE</scope>
    <source>
        <strain evidence="12">GBR_01_08_01A</strain>
        <tissue evidence="12">Thorax + abdomen</tissue>
    </source>
</reference>
<gene>
    <name evidence="12" type="ORF">KPH14_008079</name>
</gene>
<sequence>MNISVKTSWFLTKCQQNIIIRFPRIYLSTQEHITEKKWKPTIGLEIHAKISSNSKMFSAASTKFEKPVNSCVSFFDCATPGTMPVLNRKCVEAGVTTALALSCSLNEISIFERKHYFYADLPAGYQITQSKQPLAVDGQLCFLVFTSGIHKEPYVKISKIKQIQLEQDSGRTLQSEFTERNLIDLNRAGVPLMELVFEPDLSDGEEAAAAVKELMNILKILGTCSCKMEEGALRIDANVSVSHDSKTLGVRTELKNIGSVRGVANAIRYEIERQIKILEKGQSIVNETRSWDAINKKTVPLREKEEKQDYRFMPETDLLPLRICLEGTSNESNLVDATVLKKQLPELPNEIRKRLKEKYNLTQHSILQLSNDLELLQLFTDLMKTNRNLDPKIVANFITYEVMSFLYNNKLQLEFCKDHLRYISEITELLQSREITPLIAVRLLNRLLIELDKMPKQIVEENNWKSINDERELEIICKQIIEDNPAIVKKYKAGKQRSNIYDCRNRSKTLSLLAQPRE</sequence>
<dbReference type="InterPro" id="IPR018027">
    <property type="entry name" value="Asn/Gln_amidotransferase"/>
</dbReference>
<accession>A0AAD9RK66</accession>
<dbReference type="InterPro" id="IPR006075">
    <property type="entry name" value="Asn/Gln-tRNA_Trfase_suB/E_cat"/>
</dbReference>
<evidence type="ECO:0000256" key="9">
    <source>
        <dbReference type="ARBA" id="ARBA00047913"/>
    </source>
</evidence>
<keyword evidence="5 10" id="KW-0067">ATP-binding</keyword>
<dbReference type="EMBL" id="JAIFRP010000042">
    <property type="protein sequence ID" value="KAK2581294.1"/>
    <property type="molecule type" value="Genomic_DNA"/>
</dbReference>
<dbReference type="InterPro" id="IPR004413">
    <property type="entry name" value="GatB"/>
</dbReference>
<dbReference type="PANTHER" id="PTHR11659">
    <property type="entry name" value="GLUTAMYL-TRNA GLN AMIDOTRANSFERASE SUBUNIT B MITOCHONDRIAL AND PROKARYOTIC PET112-RELATED"/>
    <property type="match status" value="1"/>
</dbReference>
<proteinExistence type="inferred from homology"/>
<evidence type="ECO:0000256" key="1">
    <source>
        <dbReference type="ARBA" id="ARBA00005306"/>
    </source>
</evidence>
<evidence type="ECO:0000256" key="3">
    <source>
        <dbReference type="ARBA" id="ARBA00022598"/>
    </source>
</evidence>
<dbReference type="InterPro" id="IPR017959">
    <property type="entry name" value="Asn/Gln-tRNA_amidoTrfase_suB/E"/>
</dbReference>
<comment type="subunit">
    <text evidence="2">Heterotrimer of A, B and C subunits.</text>
</comment>
<dbReference type="GO" id="GO:0030956">
    <property type="term" value="C:glutamyl-tRNA(Gln) amidotransferase complex"/>
    <property type="evidence" value="ECO:0007669"/>
    <property type="project" value="UniProtKB-UniRule"/>
</dbReference>
<dbReference type="HAMAP" id="MF_00121">
    <property type="entry name" value="GatB"/>
    <property type="match status" value="1"/>
</dbReference>
<reference evidence="12" key="2">
    <citation type="journal article" date="2023" name="Commun. Biol.">
        <title>Intrasexual cuticular hydrocarbon dimorphism in a wasp sheds light on hydrocarbon biosynthesis genes in Hymenoptera.</title>
        <authorList>
            <person name="Moris V.C."/>
            <person name="Podsiadlowski L."/>
            <person name="Martin S."/>
            <person name="Oeyen J.P."/>
            <person name="Donath A."/>
            <person name="Petersen M."/>
            <person name="Wilbrandt J."/>
            <person name="Misof B."/>
            <person name="Liedtke D."/>
            <person name="Thamm M."/>
            <person name="Scheiner R."/>
            <person name="Schmitt T."/>
            <person name="Niehuis O."/>
        </authorList>
    </citation>
    <scope>NUCLEOTIDE SEQUENCE</scope>
    <source>
        <strain evidence="12">GBR_01_08_01A</strain>
    </source>
</reference>
<dbReference type="PANTHER" id="PTHR11659:SF0">
    <property type="entry name" value="GLUTAMYL-TRNA(GLN) AMIDOTRANSFERASE SUBUNIT B, MITOCHONDRIAL"/>
    <property type="match status" value="1"/>
</dbReference>
<dbReference type="Pfam" id="PF02637">
    <property type="entry name" value="GatB_Yqey"/>
    <property type="match status" value="1"/>
</dbReference>
<organism evidence="12 13">
    <name type="scientific">Odynerus spinipes</name>
    <dbReference type="NCBI Taxonomy" id="1348599"/>
    <lineage>
        <taxon>Eukaryota</taxon>
        <taxon>Metazoa</taxon>
        <taxon>Ecdysozoa</taxon>
        <taxon>Arthropoda</taxon>
        <taxon>Hexapoda</taxon>
        <taxon>Insecta</taxon>
        <taxon>Pterygota</taxon>
        <taxon>Neoptera</taxon>
        <taxon>Endopterygota</taxon>
        <taxon>Hymenoptera</taxon>
        <taxon>Apocrita</taxon>
        <taxon>Aculeata</taxon>
        <taxon>Vespoidea</taxon>
        <taxon>Vespidae</taxon>
        <taxon>Eumeninae</taxon>
        <taxon>Odynerus</taxon>
    </lineage>
</organism>
<evidence type="ECO:0000259" key="11">
    <source>
        <dbReference type="SMART" id="SM00845"/>
    </source>
</evidence>
<dbReference type="Pfam" id="PF02934">
    <property type="entry name" value="GatB_N"/>
    <property type="match status" value="1"/>
</dbReference>
<dbReference type="AlphaFoldDB" id="A0AAD9RK66"/>
<dbReference type="GO" id="GO:0005524">
    <property type="term" value="F:ATP binding"/>
    <property type="evidence" value="ECO:0007669"/>
    <property type="project" value="UniProtKB-KW"/>
</dbReference>
<dbReference type="GO" id="GO:0050567">
    <property type="term" value="F:glutaminyl-tRNA synthase (glutamine-hydrolyzing) activity"/>
    <property type="evidence" value="ECO:0007669"/>
    <property type="project" value="UniProtKB-UniRule"/>
</dbReference>